<dbReference type="GO" id="GO:0009279">
    <property type="term" value="C:cell outer membrane"/>
    <property type="evidence" value="ECO:0007669"/>
    <property type="project" value="TreeGrafter"/>
</dbReference>
<keyword evidence="1 4" id="KW-0813">Transport</keyword>
<gene>
    <name evidence="4 7" type="primary">lptA</name>
    <name evidence="7" type="ORF">FKV23_03915</name>
</gene>
<feature type="domain" description="Organic solvent tolerance-like N-terminal" evidence="6">
    <location>
        <begin position="37"/>
        <end position="146"/>
    </location>
</feature>
<keyword evidence="3 4" id="KW-0574">Periplasm</keyword>
<evidence type="ECO:0000259" key="6">
    <source>
        <dbReference type="Pfam" id="PF03968"/>
    </source>
</evidence>
<evidence type="ECO:0000256" key="5">
    <source>
        <dbReference type="SAM" id="MobiDB-lite"/>
    </source>
</evidence>
<dbReference type="KEGG" id="lyj:FKV23_03915"/>
<comment type="similarity">
    <text evidence="4">Belongs to the LptA family.</text>
</comment>
<evidence type="ECO:0000256" key="3">
    <source>
        <dbReference type="ARBA" id="ARBA00022764"/>
    </source>
</evidence>
<dbReference type="NCBIfam" id="TIGR03002">
    <property type="entry name" value="outer_YhbN_LptA"/>
    <property type="match status" value="1"/>
</dbReference>
<organism evidence="7 8">
    <name type="scientific">Marilutibacter alkalisoli</name>
    <dbReference type="NCBI Taxonomy" id="2591633"/>
    <lineage>
        <taxon>Bacteria</taxon>
        <taxon>Pseudomonadati</taxon>
        <taxon>Pseudomonadota</taxon>
        <taxon>Gammaproteobacteria</taxon>
        <taxon>Lysobacterales</taxon>
        <taxon>Lysobacteraceae</taxon>
        <taxon>Marilutibacter</taxon>
    </lineage>
</organism>
<keyword evidence="8" id="KW-1185">Reference proteome</keyword>
<evidence type="ECO:0000256" key="2">
    <source>
        <dbReference type="ARBA" id="ARBA00022729"/>
    </source>
</evidence>
<feature type="signal peptide" evidence="4">
    <location>
        <begin position="1"/>
        <end position="26"/>
    </location>
</feature>
<proteinExistence type="inferred from homology"/>
<evidence type="ECO:0000256" key="4">
    <source>
        <dbReference type="HAMAP-Rule" id="MF_01914"/>
    </source>
</evidence>
<dbReference type="InterPro" id="IPR005653">
    <property type="entry name" value="OstA-like_N"/>
</dbReference>
<feature type="chain" id="PRO_5022277033" description="Lipopolysaccharide export system protein LptA" evidence="4">
    <location>
        <begin position="27"/>
        <end position="179"/>
    </location>
</feature>
<evidence type="ECO:0000313" key="7">
    <source>
        <dbReference type="EMBL" id="QDH69339.1"/>
    </source>
</evidence>
<reference evidence="7 8" key="1">
    <citation type="submission" date="2019-06" db="EMBL/GenBank/DDBJ databases">
        <title>Lysobacter alkalisoli sp. nov. isolated from saline-alkali soil.</title>
        <authorList>
            <person name="Sun J.-Q."/>
            <person name="Xu L."/>
        </authorList>
    </citation>
    <scope>NUCLEOTIDE SEQUENCE [LARGE SCALE GENOMIC DNA]</scope>
    <source>
        <strain evidence="7 8">SJ-36</strain>
    </source>
</reference>
<comment type="function">
    <text evidence="4">Involved in the assembly of lipopolysaccharide (LPS). Required for the translocation of LPS from the inner membrane to the outer membrane. May form a bridge between the inner membrane and the outer membrane, via interactions with LptC and LptD, thereby facilitating LPS transfer across the periplasm.</text>
</comment>
<accession>A0A514BQN9</accession>
<dbReference type="RefSeq" id="WP_141622681.1">
    <property type="nucleotide sequence ID" value="NZ_CP041242.1"/>
</dbReference>
<comment type="subcellular location">
    <subcellularLocation>
        <location evidence="4">Periplasm</location>
    </subcellularLocation>
</comment>
<protein>
    <recommendedName>
        <fullName evidence="4">Lipopolysaccharide export system protein LptA</fullName>
    </recommendedName>
</protein>
<feature type="region of interest" description="Disordered" evidence="5">
    <location>
        <begin position="150"/>
        <end position="179"/>
    </location>
</feature>
<dbReference type="HAMAP" id="MF_01914">
    <property type="entry name" value="LPS_assembly_LptA"/>
    <property type="match status" value="1"/>
</dbReference>
<comment type="subunit">
    <text evidence="4">Component of the lipopolysaccharide transport and assembly complex.</text>
</comment>
<evidence type="ECO:0000256" key="1">
    <source>
        <dbReference type="ARBA" id="ARBA00022448"/>
    </source>
</evidence>
<dbReference type="AlphaFoldDB" id="A0A514BQN9"/>
<dbReference type="GO" id="GO:0001530">
    <property type="term" value="F:lipopolysaccharide binding"/>
    <property type="evidence" value="ECO:0007669"/>
    <property type="project" value="InterPro"/>
</dbReference>
<evidence type="ECO:0000313" key="8">
    <source>
        <dbReference type="Proteomes" id="UP000317199"/>
    </source>
</evidence>
<dbReference type="InterPro" id="IPR014340">
    <property type="entry name" value="LptA"/>
</dbReference>
<dbReference type="PANTHER" id="PTHR36504:SF1">
    <property type="entry name" value="LIPOPOLYSACCHARIDE EXPORT SYSTEM PROTEIN LPTA"/>
    <property type="match status" value="1"/>
</dbReference>
<dbReference type="Proteomes" id="UP000317199">
    <property type="component" value="Chromosome"/>
</dbReference>
<keyword evidence="2 4" id="KW-0732">Signal</keyword>
<dbReference type="Gene3D" id="2.60.450.10">
    <property type="entry name" value="Lipopolysaccharide (LPS) transport protein A like domain"/>
    <property type="match status" value="1"/>
</dbReference>
<dbReference type="PANTHER" id="PTHR36504">
    <property type="entry name" value="LIPOPOLYSACCHARIDE EXPORT SYSTEM PROTEIN LPTA"/>
    <property type="match status" value="1"/>
</dbReference>
<dbReference type="GO" id="GO:0043165">
    <property type="term" value="P:Gram-negative-bacterium-type cell outer membrane assembly"/>
    <property type="evidence" value="ECO:0007669"/>
    <property type="project" value="UniProtKB-UniRule"/>
</dbReference>
<dbReference type="GO" id="GO:0015920">
    <property type="term" value="P:lipopolysaccharide transport"/>
    <property type="evidence" value="ECO:0007669"/>
    <property type="project" value="UniProtKB-UniRule"/>
</dbReference>
<dbReference type="GO" id="GO:0017089">
    <property type="term" value="F:glycolipid transfer activity"/>
    <property type="evidence" value="ECO:0007669"/>
    <property type="project" value="TreeGrafter"/>
</dbReference>
<dbReference type="InterPro" id="IPR052037">
    <property type="entry name" value="LPS_export_LptA"/>
</dbReference>
<dbReference type="GO" id="GO:0030288">
    <property type="term" value="C:outer membrane-bounded periplasmic space"/>
    <property type="evidence" value="ECO:0007669"/>
    <property type="project" value="TreeGrafter"/>
</dbReference>
<dbReference type="OrthoDB" id="9795964at2"/>
<sequence length="179" mass="19118" precursor="true">MKASAASLTALLAIALLAVLPADLLARSSDRNQPMDIDADDFDHSLNESQPTVFIGNVVIKQGTLDIRSVRAEVTVRNGEPTRAVLTGSPATLKQEMDDGSPFNARANRIDYDLTVDTVTLTGDVSVRQDGNTMNGPRLVYNMRTGRVQASSNASDNGRVKLRIMPKNGNAAPGKPEGN</sequence>
<dbReference type="Pfam" id="PF03968">
    <property type="entry name" value="LptD_N"/>
    <property type="match status" value="1"/>
</dbReference>
<name>A0A514BQN9_9GAMM</name>
<dbReference type="EMBL" id="CP041242">
    <property type="protein sequence ID" value="QDH69339.1"/>
    <property type="molecule type" value="Genomic_DNA"/>
</dbReference>